<keyword evidence="2 7" id="KW-0547">Nucleotide-binding</keyword>
<name>A0A2R5GWP5_9STRA</name>
<dbReference type="InterPro" id="IPR051681">
    <property type="entry name" value="Ser/Thr_Kinases-Pseudokinases"/>
</dbReference>
<feature type="transmembrane region" description="Helical" evidence="9">
    <location>
        <begin position="50"/>
        <end position="69"/>
    </location>
</feature>
<evidence type="ECO:0000313" key="11">
    <source>
        <dbReference type="EMBL" id="GBG32831.1"/>
    </source>
</evidence>
<evidence type="ECO:0000256" key="6">
    <source>
        <dbReference type="ARBA" id="ARBA00048679"/>
    </source>
</evidence>
<keyword evidence="9" id="KW-0812">Transmembrane</keyword>
<dbReference type="PROSITE" id="PS50011">
    <property type="entry name" value="PROTEIN_KINASE_DOM"/>
    <property type="match status" value="1"/>
</dbReference>
<dbReference type="SUPFAM" id="SSF56112">
    <property type="entry name" value="Protein kinase-like (PK-like)"/>
    <property type="match status" value="1"/>
</dbReference>
<dbReference type="PANTHER" id="PTHR44329:SF288">
    <property type="entry name" value="MITOGEN-ACTIVATED PROTEIN KINASE KINASE KINASE 20"/>
    <property type="match status" value="1"/>
</dbReference>
<keyword evidence="12" id="KW-1185">Reference proteome</keyword>
<evidence type="ECO:0000259" key="10">
    <source>
        <dbReference type="PROSITE" id="PS50011"/>
    </source>
</evidence>
<dbReference type="EMBL" id="BEYU01000133">
    <property type="protein sequence ID" value="GBG32831.1"/>
    <property type="molecule type" value="Genomic_DNA"/>
</dbReference>
<gene>
    <name evidence="11" type="ORF">FCC1311_090562</name>
</gene>
<feature type="compositionally biased region" description="Basic residues" evidence="8">
    <location>
        <begin position="153"/>
        <end position="170"/>
    </location>
</feature>
<dbReference type="SMART" id="SM00220">
    <property type="entry name" value="S_TKc"/>
    <property type="match status" value="1"/>
</dbReference>
<sequence length="630" mass="71214">MSSVGEERSMAETSWLAVPNLADERSALAWSARMLVTSIEDTCPPNESNVAIVLIIYICFGIVWIFYLIGKCIVSKKARQAPAAAKKYEKETESQMLTSNKLSASTKVKRGGSEVQDQATNMAIKRILFQKMNKGYVDDDDEEDEDNLAKAKQLRKSKKNRKQKKPRLAKNSKGSTHSSSHNGDDDDDDDEGYIEEGNVNSRKRVDPGREPWETDVKKIKFDKRIGAGNFGEVWTGTWMHSKVAIKTVIRGMADNKVFVGKFVEEIRLMSELQHPNIVMFLGACIQPPHICLILEYCVHGNLVEFLQSAREQDINITMHLILKIALDIARGIKYLHDKMKIIQRDIKGRNVLIDENLNGKISDFGLSRIKNEDDAGLTACGTPAWTAPEVVRMEEYTEKVDVYSFAVVLWELITQSEPYEGEGGIQVAYAAAEQGLRPPIPKYTPPRYSRLMQECWADSPHDRPHFSDILERLFQMMKDESNPFKAAEFYFGTKPQNYDPTEIERLLDDNELFAGLFHEDYSAIVEERKELRRQELERSNSLKNKSADSAVVLPASNKATIMGSLMPLHLKKPSTVELEIEHIDNSEEFVTPAKSDIKLIDADVVEAPSLDRTEEKDPIDTTDTTEEGKS</sequence>
<keyword evidence="4 7" id="KW-0067">ATP-binding</keyword>
<feature type="region of interest" description="Disordered" evidence="8">
    <location>
        <begin position="153"/>
        <end position="211"/>
    </location>
</feature>
<reference evidence="11 12" key="1">
    <citation type="submission" date="2017-12" db="EMBL/GenBank/DDBJ databases">
        <title>Sequencing, de novo assembly and annotation of complete genome of a new Thraustochytrid species, strain FCC1311.</title>
        <authorList>
            <person name="Sedici K."/>
            <person name="Godart F."/>
            <person name="Aiese Cigliano R."/>
            <person name="Sanseverino W."/>
            <person name="Barakat M."/>
            <person name="Ortet P."/>
            <person name="Marechal E."/>
            <person name="Cagnac O."/>
            <person name="Amato A."/>
        </authorList>
    </citation>
    <scope>NUCLEOTIDE SEQUENCE [LARGE SCALE GENOMIC DNA]</scope>
</reference>
<evidence type="ECO:0000256" key="7">
    <source>
        <dbReference type="PROSITE-ProRule" id="PRU10141"/>
    </source>
</evidence>
<feature type="region of interest" description="Disordered" evidence="8">
    <location>
        <begin position="606"/>
        <end position="630"/>
    </location>
</feature>
<dbReference type="Gene3D" id="1.10.510.10">
    <property type="entry name" value="Transferase(Phosphotransferase) domain 1"/>
    <property type="match status" value="1"/>
</dbReference>
<dbReference type="PANTHER" id="PTHR44329">
    <property type="entry name" value="SERINE/THREONINE-PROTEIN KINASE TNNI3K-RELATED"/>
    <property type="match status" value="1"/>
</dbReference>
<dbReference type="InterPro" id="IPR000719">
    <property type="entry name" value="Prot_kinase_dom"/>
</dbReference>
<evidence type="ECO:0000256" key="2">
    <source>
        <dbReference type="ARBA" id="ARBA00022741"/>
    </source>
</evidence>
<dbReference type="GO" id="GO:0005524">
    <property type="term" value="F:ATP binding"/>
    <property type="evidence" value="ECO:0007669"/>
    <property type="project" value="UniProtKB-UniRule"/>
</dbReference>
<comment type="catalytic activity">
    <reaction evidence="5">
        <text>L-threonyl-[protein] + ATP = O-phospho-L-threonyl-[protein] + ADP + H(+)</text>
        <dbReference type="Rhea" id="RHEA:46608"/>
        <dbReference type="Rhea" id="RHEA-COMP:11060"/>
        <dbReference type="Rhea" id="RHEA-COMP:11605"/>
        <dbReference type="ChEBI" id="CHEBI:15378"/>
        <dbReference type="ChEBI" id="CHEBI:30013"/>
        <dbReference type="ChEBI" id="CHEBI:30616"/>
        <dbReference type="ChEBI" id="CHEBI:61977"/>
        <dbReference type="ChEBI" id="CHEBI:456216"/>
        <dbReference type="EC" id="2.7.11.1"/>
    </reaction>
</comment>
<evidence type="ECO:0000313" key="12">
    <source>
        <dbReference type="Proteomes" id="UP000241890"/>
    </source>
</evidence>
<feature type="compositionally biased region" description="Acidic residues" evidence="8">
    <location>
        <begin position="184"/>
        <end position="194"/>
    </location>
</feature>
<dbReference type="Proteomes" id="UP000241890">
    <property type="component" value="Unassembled WGS sequence"/>
</dbReference>
<dbReference type="FunFam" id="3.30.200.20:FF:000034">
    <property type="entry name" value="Kinase suppressor of Ras 1"/>
    <property type="match status" value="1"/>
</dbReference>
<dbReference type="InterPro" id="IPR001245">
    <property type="entry name" value="Ser-Thr/Tyr_kinase_cat_dom"/>
</dbReference>
<dbReference type="GO" id="GO:0004674">
    <property type="term" value="F:protein serine/threonine kinase activity"/>
    <property type="evidence" value="ECO:0007669"/>
    <property type="project" value="UniProtKB-EC"/>
</dbReference>
<evidence type="ECO:0000256" key="3">
    <source>
        <dbReference type="ARBA" id="ARBA00022777"/>
    </source>
</evidence>
<feature type="compositionally biased region" description="Polar residues" evidence="8">
    <location>
        <begin position="172"/>
        <end position="181"/>
    </location>
</feature>
<dbReference type="PROSITE" id="PS00107">
    <property type="entry name" value="PROTEIN_KINASE_ATP"/>
    <property type="match status" value="1"/>
</dbReference>
<feature type="compositionally biased region" description="Basic and acidic residues" evidence="8">
    <location>
        <begin position="609"/>
        <end position="619"/>
    </location>
</feature>
<keyword evidence="1" id="KW-0808">Transferase</keyword>
<feature type="domain" description="Protein kinase" evidence="10">
    <location>
        <begin position="219"/>
        <end position="485"/>
    </location>
</feature>
<dbReference type="Pfam" id="PF07714">
    <property type="entry name" value="PK_Tyr_Ser-Thr"/>
    <property type="match status" value="1"/>
</dbReference>
<dbReference type="OrthoDB" id="4062651at2759"/>
<keyword evidence="9" id="KW-0472">Membrane</keyword>
<accession>A0A2R5GWP5</accession>
<evidence type="ECO:0000256" key="5">
    <source>
        <dbReference type="ARBA" id="ARBA00047899"/>
    </source>
</evidence>
<protein>
    <submittedName>
        <fullName evidence="11">Protein kinase, putative</fullName>
    </submittedName>
</protein>
<dbReference type="InParanoid" id="A0A2R5GWP5"/>
<evidence type="ECO:0000256" key="4">
    <source>
        <dbReference type="ARBA" id="ARBA00022840"/>
    </source>
</evidence>
<keyword evidence="9" id="KW-1133">Transmembrane helix</keyword>
<dbReference type="Gene3D" id="3.30.200.20">
    <property type="entry name" value="Phosphorylase Kinase, domain 1"/>
    <property type="match status" value="1"/>
</dbReference>
<comment type="caution">
    <text evidence="11">The sequence shown here is derived from an EMBL/GenBank/DDBJ whole genome shotgun (WGS) entry which is preliminary data.</text>
</comment>
<feature type="region of interest" description="Disordered" evidence="8">
    <location>
        <begin position="87"/>
        <end position="115"/>
    </location>
</feature>
<dbReference type="AlphaFoldDB" id="A0A2R5GWP5"/>
<evidence type="ECO:0000256" key="1">
    <source>
        <dbReference type="ARBA" id="ARBA00022679"/>
    </source>
</evidence>
<dbReference type="InterPro" id="IPR017441">
    <property type="entry name" value="Protein_kinase_ATP_BS"/>
</dbReference>
<dbReference type="PRINTS" id="PR00109">
    <property type="entry name" value="TYRKINASE"/>
</dbReference>
<feature type="compositionally biased region" description="Polar residues" evidence="8">
    <location>
        <begin position="94"/>
        <end position="106"/>
    </location>
</feature>
<evidence type="ECO:0000256" key="8">
    <source>
        <dbReference type="SAM" id="MobiDB-lite"/>
    </source>
</evidence>
<comment type="catalytic activity">
    <reaction evidence="6">
        <text>L-seryl-[protein] + ATP = O-phospho-L-seryl-[protein] + ADP + H(+)</text>
        <dbReference type="Rhea" id="RHEA:17989"/>
        <dbReference type="Rhea" id="RHEA-COMP:9863"/>
        <dbReference type="Rhea" id="RHEA-COMP:11604"/>
        <dbReference type="ChEBI" id="CHEBI:15378"/>
        <dbReference type="ChEBI" id="CHEBI:29999"/>
        <dbReference type="ChEBI" id="CHEBI:30616"/>
        <dbReference type="ChEBI" id="CHEBI:83421"/>
        <dbReference type="ChEBI" id="CHEBI:456216"/>
        <dbReference type="EC" id="2.7.11.1"/>
    </reaction>
</comment>
<proteinExistence type="predicted"/>
<keyword evidence="3 11" id="KW-0418">Kinase</keyword>
<dbReference type="CDD" id="cd13999">
    <property type="entry name" value="STKc_MAP3K-like"/>
    <property type="match status" value="1"/>
</dbReference>
<dbReference type="InterPro" id="IPR011009">
    <property type="entry name" value="Kinase-like_dom_sf"/>
</dbReference>
<evidence type="ECO:0000256" key="9">
    <source>
        <dbReference type="SAM" id="Phobius"/>
    </source>
</evidence>
<feature type="binding site" evidence="7">
    <location>
        <position position="246"/>
    </location>
    <ligand>
        <name>ATP</name>
        <dbReference type="ChEBI" id="CHEBI:30616"/>
    </ligand>
</feature>
<organism evidence="11 12">
    <name type="scientific">Hondaea fermentalgiana</name>
    <dbReference type="NCBI Taxonomy" id="2315210"/>
    <lineage>
        <taxon>Eukaryota</taxon>
        <taxon>Sar</taxon>
        <taxon>Stramenopiles</taxon>
        <taxon>Bigyra</taxon>
        <taxon>Labyrinthulomycetes</taxon>
        <taxon>Thraustochytrida</taxon>
        <taxon>Thraustochytriidae</taxon>
        <taxon>Hondaea</taxon>
    </lineage>
</organism>